<sequence>MKSITLPSKTGLFALGLLMGAAMLTLSEPSFAGGGGQEFDDVWITLEEWTQGTLGRIISLSIILVGAVMGVVRQSLMTFAVGFAMGMGLYNAPTIVDALVGATLTNLDKAIPLLEATQHIGNGLGL</sequence>
<dbReference type="OrthoDB" id="5679053at2"/>
<dbReference type="Proteomes" id="UP000294489">
    <property type="component" value="Unassembled WGS sequence"/>
</dbReference>
<keyword evidence="2" id="KW-0732">Signal</keyword>
<dbReference type="InterPro" id="IPR059173">
    <property type="entry name" value="TraA_dom"/>
</dbReference>
<name>A0A4R8FSA0_9GAMM</name>
<comment type="caution">
    <text evidence="3">The sequence shown here is derived from an EMBL/GenBank/DDBJ whole genome shotgun (WGS) entry which is preliminary data.</text>
</comment>
<evidence type="ECO:0000256" key="2">
    <source>
        <dbReference type="SAM" id="SignalP"/>
    </source>
</evidence>
<reference evidence="3 4" key="1">
    <citation type="submission" date="2019-03" db="EMBL/GenBank/DDBJ databases">
        <title>Freshwater and sediment microbial communities from various areas in North America, analyzing microbe dynamics in response to fracking.</title>
        <authorList>
            <person name="Lamendella R."/>
        </authorList>
    </citation>
    <scope>NUCLEOTIDE SEQUENCE [LARGE SCALE GENOMIC DNA]</scope>
    <source>
        <strain evidence="3 4">6_TX</strain>
    </source>
</reference>
<dbReference type="RefSeq" id="WP_134019373.1">
    <property type="nucleotide sequence ID" value="NZ_SOEC01000015.1"/>
</dbReference>
<organism evidence="3 4">
    <name type="scientific">Modicisalibacter xianhensis</name>
    <dbReference type="NCBI Taxonomy" id="442341"/>
    <lineage>
        <taxon>Bacteria</taxon>
        <taxon>Pseudomonadati</taxon>
        <taxon>Pseudomonadota</taxon>
        <taxon>Gammaproteobacteria</taxon>
        <taxon>Oceanospirillales</taxon>
        <taxon>Halomonadaceae</taxon>
        <taxon>Modicisalibacter</taxon>
    </lineage>
</organism>
<feature type="chain" id="PRO_5020941587" evidence="2">
    <location>
        <begin position="33"/>
        <end position="126"/>
    </location>
</feature>
<keyword evidence="1" id="KW-0472">Membrane</keyword>
<evidence type="ECO:0000313" key="3">
    <source>
        <dbReference type="EMBL" id="TDX26805.1"/>
    </source>
</evidence>
<dbReference type="NCBIfam" id="NF041281">
    <property type="entry name" value="TraA_gammapb"/>
    <property type="match status" value="1"/>
</dbReference>
<accession>A0A4R8FSA0</accession>
<proteinExistence type="predicted"/>
<gene>
    <name evidence="3" type="ORF">DFO67_11570</name>
</gene>
<dbReference type="AlphaFoldDB" id="A0A4R8FSA0"/>
<evidence type="ECO:0000256" key="1">
    <source>
        <dbReference type="SAM" id="Phobius"/>
    </source>
</evidence>
<keyword evidence="1" id="KW-0812">Transmembrane</keyword>
<feature type="transmembrane region" description="Helical" evidence="1">
    <location>
        <begin position="53"/>
        <end position="72"/>
    </location>
</feature>
<keyword evidence="1" id="KW-1133">Transmembrane helix</keyword>
<dbReference type="EMBL" id="SOEC01000015">
    <property type="protein sequence ID" value="TDX26805.1"/>
    <property type="molecule type" value="Genomic_DNA"/>
</dbReference>
<feature type="signal peptide" evidence="2">
    <location>
        <begin position="1"/>
        <end position="32"/>
    </location>
</feature>
<protein>
    <submittedName>
        <fullName evidence="3">Conjugal transfer pilus assembly protein TraA</fullName>
    </submittedName>
</protein>
<evidence type="ECO:0000313" key="4">
    <source>
        <dbReference type="Proteomes" id="UP000294489"/>
    </source>
</evidence>